<dbReference type="Proteomes" id="UP000237105">
    <property type="component" value="Unassembled WGS sequence"/>
</dbReference>
<dbReference type="PANTHER" id="PTHR48449">
    <property type="entry name" value="DUF1985 DOMAIN-CONTAINING PROTEIN"/>
    <property type="match status" value="1"/>
</dbReference>
<protein>
    <recommendedName>
        <fullName evidence="1">DUF1985 domain-containing protein</fullName>
    </recommendedName>
</protein>
<sequence>MATNMVGKETTSILVSNKTRQASSLAKATALGPPLLSSDIPKLSPILHEDDHFPGRVLVLYKMKVLRNIKKYLSSEDLQEFKESCVGHLLELPDLLETSRQLMNFLIMRQAKTMKAKETWFDIYEQPARFSRYEFVMINGLNCRTFSNSREVDMLKCSNSREVDMLKCKKRLKVDYFGDEKITIDELERIFIEMKYSKGKFKKKLYYININHDHLRVALIYCVEGVILL</sequence>
<proteinExistence type="predicted"/>
<reference evidence="3" key="1">
    <citation type="submission" date="2016-06" db="EMBL/GenBank/DDBJ databases">
        <title>Parallel loss of symbiosis genes in relatives of nitrogen-fixing non-legume Parasponia.</title>
        <authorList>
            <person name="Van Velzen R."/>
            <person name="Holmer R."/>
            <person name="Bu F."/>
            <person name="Rutten L."/>
            <person name="Van Zeijl A."/>
            <person name="Liu W."/>
            <person name="Santuari L."/>
            <person name="Cao Q."/>
            <person name="Sharma T."/>
            <person name="Shen D."/>
            <person name="Roswanjaya Y."/>
            <person name="Wardhani T."/>
            <person name="Kalhor M.S."/>
            <person name="Jansen J."/>
            <person name="Van den Hoogen J."/>
            <person name="Gungor B."/>
            <person name="Hartog M."/>
            <person name="Hontelez J."/>
            <person name="Verver J."/>
            <person name="Yang W.-C."/>
            <person name="Schijlen E."/>
            <person name="Repin R."/>
            <person name="Schilthuizen M."/>
            <person name="Schranz E."/>
            <person name="Heidstra R."/>
            <person name="Miyata K."/>
            <person name="Fedorova E."/>
            <person name="Kohlen W."/>
            <person name="Bisseling T."/>
            <person name="Smit S."/>
            <person name="Geurts R."/>
        </authorList>
    </citation>
    <scope>NUCLEOTIDE SEQUENCE [LARGE SCALE GENOMIC DNA]</scope>
    <source>
        <strain evidence="3">cv. WU1-14</strain>
    </source>
</reference>
<dbReference type="InterPro" id="IPR015410">
    <property type="entry name" value="DUF1985"/>
</dbReference>
<dbReference type="EMBL" id="JXTB01000050">
    <property type="protein sequence ID" value="PON70405.1"/>
    <property type="molecule type" value="Genomic_DNA"/>
</dbReference>
<dbReference type="AlphaFoldDB" id="A0A2P5DAT3"/>
<dbReference type="OrthoDB" id="1194650at2759"/>
<dbReference type="Pfam" id="PF09331">
    <property type="entry name" value="DUF1985"/>
    <property type="match status" value="1"/>
</dbReference>
<dbReference type="PANTHER" id="PTHR48449:SF1">
    <property type="entry name" value="DUF1985 DOMAIN-CONTAINING PROTEIN"/>
    <property type="match status" value="1"/>
</dbReference>
<organism evidence="2 3">
    <name type="scientific">Parasponia andersonii</name>
    <name type="common">Sponia andersonii</name>
    <dbReference type="NCBI Taxonomy" id="3476"/>
    <lineage>
        <taxon>Eukaryota</taxon>
        <taxon>Viridiplantae</taxon>
        <taxon>Streptophyta</taxon>
        <taxon>Embryophyta</taxon>
        <taxon>Tracheophyta</taxon>
        <taxon>Spermatophyta</taxon>
        <taxon>Magnoliopsida</taxon>
        <taxon>eudicotyledons</taxon>
        <taxon>Gunneridae</taxon>
        <taxon>Pentapetalae</taxon>
        <taxon>rosids</taxon>
        <taxon>fabids</taxon>
        <taxon>Rosales</taxon>
        <taxon>Cannabaceae</taxon>
        <taxon>Parasponia</taxon>
    </lineage>
</organism>
<evidence type="ECO:0000313" key="3">
    <source>
        <dbReference type="Proteomes" id="UP000237105"/>
    </source>
</evidence>
<comment type="caution">
    <text evidence="2">The sequence shown here is derived from an EMBL/GenBank/DDBJ whole genome shotgun (WGS) entry which is preliminary data.</text>
</comment>
<evidence type="ECO:0000313" key="2">
    <source>
        <dbReference type="EMBL" id="PON70405.1"/>
    </source>
</evidence>
<accession>A0A2P5DAT3</accession>
<keyword evidence="3" id="KW-1185">Reference proteome</keyword>
<feature type="domain" description="DUF1985" evidence="1">
    <location>
        <begin position="107"/>
        <end position="209"/>
    </location>
</feature>
<evidence type="ECO:0000259" key="1">
    <source>
        <dbReference type="Pfam" id="PF09331"/>
    </source>
</evidence>
<name>A0A2P5DAT3_PARAD</name>
<gene>
    <name evidence="2" type="ORF">PanWU01x14_080740</name>
</gene>